<keyword evidence="6 7" id="KW-0472">Membrane</keyword>
<dbReference type="GO" id="GO:0005886">
    <property type="term" value="C:plasma membrane"/>
    <property type="evidence" value="ECO:0007669"/>
    <property type="project" value="UniProtKB-SubCell"/>
</dbReference>
<evidence type="ECO:0000313" key="11">
    <source>
        <dbReference type="Proteomes" id="UP000630923"/>
    </source>
</evidence>
<dbReference type="AlphaFoldDB" id="A0A919EA57"/>
<feature type="domain" description="OmpA-like" evidence="9">
    <location>
        <begin position="110"/>
        <end position="232"/>
    </location>
</feature>
<evidence type="ECO:0000313" key="10">
    <source>
        <dbReference type="EMBL" id="GHF29324.1"/>
    </source>
</evidence>
<dbReference type="InterPro" id="IPR036737">
    <property type="entry name" value="OmpA-like_sf"/>
</dbReference>
<sequence length="241" mass="26987">MEKRKPHIGDSKTGNGWMLIFADLLSLMLTFFVLLFSMNSVQMSNWEAVVKTMTRQFNPENIAISETPHDTASDQAFSAQVLNLRYLESLMQQGLASVEGLEGLTLSHRGDRLILSVPAEIIFEDKSATIKQETETALKELAGILARVNNRIYISGHTNRAPIDNGQYLSNWELSMSRSRVIAGMISSGGYMGPMTVLAYADSRFSELSDSLDLSERYQLAERTDIVIANKGYKKDLYDIF</sequence>
<comment type="caution">
    <text evidence="10">The sequence shown here is derived from an EMBL/GenBank/DDBJ whole genome shotgun (WGS) entry which is preliminary data.</text>
</comment>
<dbReference type="Pfam" id="PF13677">
    <property type="entry name" value="MotB_plug"/>
    <property type="match status" value="1"/>
</dbReference>
<dbReference type="InterPro" id="IPR050330">
    <property type="entry name" value="Bact_OuterMem_StrucFunc"/>
</dbReference>
<evidence type="ECO:0000259" key="9">
    <source>
        <dbReference type="PROSITE" id="PS51123"/>
    </source>
</evidence>
<keyword evidence="11" id="KW-1185">Reference proteome</keyword>
<dbReference type="Pfam" id="PF00691">
    <property type="entry name" value="OmpA"/>
    <property type="match status" value="1"/>
</dbReference>
<evidence type="ECO:0000256" key="2">
    <source>
        <dbReference type="ARBA" id="ARBA00008914"/>
    </source>
</evidence>
<keyword evidence="3" id="KW-1003">Cell membrane</keyword>
<keyword evidence="5 8" id="KW-1133">Transmembrane helix</keyword>
<evidence type="ECO:0000256" key="5">
    <source>
        <dbReference type="ARBA" id="ARBA00022989"/>
    </source>
</evidence>
<name>A0A919EA57_9PROT</name>
<dbReference type="PANTHER" id="PTHR30329:SF21">
    <property type="entry name" value="LIPOPROTEIN YIAD-RELATED"/>
    <property type="match status" value="1"/>
</dbReference>
<organism evidence="10 11">
    <name type="scientific">Kordiimonas sediminis</name>
    <dbReference type="NCBI Taxonomy" id="1735581"/>
    <lineage>
        <taxon>Bacteria</taxon>
        <taxon>Pseudomonadati</taxon>
        <taxon>Pseudomonadota</taxon>
        <taxon>Alphaproteobacteria</taxon>
        <taxon>Kordiimonadales</taxon>
        <taxon>Kordiimonadaceae</taxon>
        <taxon>Kordiimonas</taxon>
    </lineage>
</organism>
<protein>
    <recommendedName>
        <fullName evidence="9">OmpA-like domain-containing protein</fullName>
    </recommendedName>
</protein>
<comment type="subcellular location">
    <subcellularLocation>
        <location evidence="1">Cell membrane</location>
        <topology evidence="1">Single-pass membrane protein</topology>
    </subcellularLocation>
</comment>
<proteinExistence type="inferred from homology"/>
<accession>A0A919EA57</accession>
<comment type="similarity">
    <text evidence="2">Belongs to the MotB family.</text>
</comment>
<evidence type="ECO:0000256" key="1">
    <source>
        <dbReference type="ARBA" id="ARBA00004162"/>
    </source>
</evidence>
<dbReference type="SUPFAM" id="SSF103088">
    <property type="entry name" value="OmpA-like"/>
    <property type="match status" value="1"/>
</dbReference>
<reference evidence="10" key="1">
    <citation type="journal article" date="2014" name="Int. J. Syst. Evol. Microbiol.">
        <title>Complete genome sequence of Corynebacterium casei LMG S-19264T (=DSM 44701T), isolated from a smear-ripened cheese.</title>
        <authorList>
            <consortium name="US DOE Joint Genome Institute (JGI-PGF)"/>
            <person name="Walter F."/>
            <person name="Albersmeier A."/>
            <person name="Kalinowski J."/>
            <person name="Ruckert C."/>
        </authorList>
    </citation>
    <scope>NUCLEOTIDE SEQUENCE</scope>
    <source>
        <strain evidence="10">KCTC 42590</strain>
    </source>
</reference>
<dbReference type="PANTHER" id="PTHR30329">
    <property type="entry name" value="STATOR ELEMENT OF FLAGELLAR MOTOR COMPLEX"/>
    <property type="match status" value="1"/>
</dbReference>
<evidence type="ECO:0000256" key="7">
    <source>
        <dbReference type="PROSITE-ProRule" id="PRU00473"/>
    </source>
</evidence>
<evidence type="ECO:0000256" key="4">
    <source>
        <dbReference type="ARBA" id="ARBA00022692"/>
    </source>
</evidence>
<reference evidence="10" key="2">
    <citation type="submission" date="2020-09" db="EMBL/GenBank/DDBJ databases">
        <authorList>
            <person name="Sun Q."/>
            <person name="Kim S."/>
        </authorList>
    </citation>
    <scope>NUCLEOTIDE SEQUENCE</scope>
    <source>
        <strain evidence="10">KCTC 42590</strain>
    </source>
</reference>
<evidence type="ECO:0000256" key="6">
    <source>
        <dbReference type="ARBA" id="ARBA00023136"/>
    </source>
</evidence>
<evidence type="ECO:0000256" key="3">
    <source>
        <dbReference type="ARBA" id="ARBA00022475"/>
    </source>
</evidence>
<feature type="transmembrane region" description="Helical" evidence="8">
    <location>
        <begin position="16"/>
        <end position="36"/>
    </location>
</feature>
<dbReference type="Proteomes" id="UP000630923">
    <property type="component" value="Unassembled WGS sequence"/>
</dbReference>
<dbReference type="RefSeq" id="WP_191253564.1">
    <property type="nucleotide sequence ID" value="NZ_BNCI01000002.1"/>
</dbReference>
<dbReference type="PROSITE" id="PS51123">
    <property type="entry name" value="OMPA_2"/>
    <property type="match status" value="1"/>
</dbReference>
<evidence type="ECO:0000256" key="8">
    <source>
        <dbReference type="SAM" id="Phobius"/>
    </source>
</evidence>
<gene>
    <name evidence="10" type="primary">ytxE</name>
    <name evidence="10" type="ORF">GCM10017044_25720</name>
</gene>
<dbReference type="Gene3D" id="3.30.1330.60">
    <property type="entry name" value="OmpA-like domain"/>
    <property type="match status" value="1"/>
</dbReference>
<keyword evidence="4 8" id="KW-0812">Transmembrane</keyword>
<dbReference type="InterPro" id="IPR025713">
    <property type="entry name" value="MotB-like_N_dom"/>
</dbReference>
<dbReference type="EMBL" id="BNCI01000002">
    <property type="protein sequence ID" value="GHF29324.1"/>
    <property type="molecule type" value="Genomic_DNA"/>
</dbReference>
<dbReference type="InterPro" id="IPR006665">
    <property type="entry name" value="OmpA-like"/>
</dbReference>